<keyword evidence="3 5" id="KW-0067">ATP-binding</keyword>
<dbReference type="KEGG" id="dpm:FNV33_03070"/>
<dbReference type="InterPro" id="IPR003439">
    <property type="entry name" value="ABC_transporter-like_ATP-bd"/>
</dbReference>
<reference evidence="5 6" key="1">
    <citation type="submission" date="2019-07" db="EMBL/GenBank/DDBJ databases">
        <title>Genome assembly of a nasal isolate of Dolosigranulum pigrum from a chronic sinusitis patient.</title>
        <authorList>
            <person name="Baig S."/>
            <person name="Overballe-Petersen S."/>
            <person name="Kaspar U."/>
            <person name="Rendboe A."/>
            <person name="de Man T."/>
            <person name="Liu C."/>
            <person name="Price L.B."/>
            <person name="Stegger M."/>
            <person name="Becker K."/>
            <person name="Skytt Andersen P."/>
        </authorList>
    </citation>
    <scope>NUCLEOTIDE SEQUENCE [LARGE SCALE GENOMIC DNA]</scope>
    <source>
        <strain evidence="5 6">83VPs-KB5</strain>
    </source>
</reference>
<name>A0A516GHU2_9LACT</name>
<dbReference type="PANTHER" id="PTHR42939">
    <property type="entry name" value="ABC TRANSPORTER ATP-BINDING PROTEIN ALBC-RELATED"/>
    <property type="match status" value="1"/>
</dbReference>
<dbReference type="Proteomes" id="UP000315953">
    <property type="component" value="Chromosome"/>
</dbReference>
<dbReference type="GO" id="GO:0005524">
    <property type="term" value="F:ATP binding"/>
    <property type="evidence" value="ECO:0007669"/>
    <property type="project" value="UniProtKB-KW"/>
</dbReference>
<evidence type="ECO:0000256" key="3">
    <source>
        <dbReference type="ARBA" id="ARBA00022840"/>
    </source>
</evidence>
<dbReference type="InterPro" id="IPR027417">
    <property type="entry name" value="P-loop_NTPase"/>
</dbReference>
<proteinExistence type="predicted"/>
<gene>
    <name evidence="5" type="ORF">FNV33_03070</name>
</gene>
<organism evidence="5 6">
    <name type="scientific">Dolosigranulum pigrum</name>
    <dbReference type="NCBI Taxonomy" id="29394"/>
    <lineage>
        <taxon>Bacteria</taxon>
        <taxon>Bacillati</taxon>
        <taxon>Bacillota</taxon>
        <taxon>Bacilli</taxon>
        <taxon>Lactobacillales</taxon>
        <taxon>Carnobacteriaceae</taxon>
        <taxon>Dolosigranulum</taxon>
    </lineage>
</organism>
<evidence type="ECO:0000313" key="6">
    <source>
        <dbReference type="Proteomes" id="UP000315953"/>
    </source>
</evidence>
<dbReference type="InterPro" id="IPR051782">
    <property type="entry name" value="ABC_Transporter_VariousFunc"/>
</dbReference>
<dbReference type="GO" id="GO:0016887">
    <property type="term" value="F:ATP hydrolysis activity"/>
    <property type="evidence" value="ECO:0007669"/>
    <property type="project" value="InterPro"/>
</dbReference>
<keyword evidence="1" id="KW-0813">Transport</keyword>
<evidence type="ECO:0000256" key="2">
    <source>
        <dbReference type="ARBA" id="ARBA00022741"/>
    </source>
</evidence>
<dbReference type="Pfam" id="PF00005">
    <property type="entry name" value="ABC_tran"/>
    <property type="match status" value="1"/>
</dbReference>
<sequence length="55" mass="6093">MIYTTQYVLKNVSFNLESGQRYAFVGANGAGKITLTKLLTGLYDEYEGDILINGK</sequence>
<accession>A0A516GHU2</accession>
<feature type="domain" description="ABC transporter" evidence="4">
    <location>
        <begin position="9"/>
        <end position="55"/>
    </location>
</feature>
<keyword evidence="2" id="KW-0547">Nucleotide-binding</keyword>
<dbReference type="AlphaFoldDB" id="A0A516GHU2"/>
<dbReference type="SUPFAM" id="SSF52540">
    <property type="entry name" value="P-loop containing nucleoside triphosphate hydrolases"/>
    <property type="match status" value="1"/>
</dbReference>
<evidence type="ECO:0000259" key="4">
    <source>
        <dbReference type="Pfam" id="PF00005"/>
    </source>
</evidence>
<protein>
    <submittedName>
        <fullName evidence="5">ATP-binding cassette domain-containing protein</fullName>
    </submittedName>
</protein>
<dbReference type="EMBL" id="CP041626">
    <property type="protein sequence ID" value="QDO91079.1"/>
    <property type="molecule type" value="Genomic_DNA"/>
</dbReference>
<dbReference type="Gene3D" id="3.40.50.300">
    <property type="entry name" value="P-loop containing nucleotide triphosphate hydrolases"/>
    <property type="match status" value="1"/>
</dbReference>
<dbReference type="PANTHER" id="PTHR42939:SF1">
    <property type="entry name" value="ABC TRANSPORTER ATP-BINDING PROTEIN ALBC-RELATED"/>
    <property type="match status" value="1"/>
</dbReference>
<evidence type="ECO:0000256" key="1">
    <source>
        <dbReference type="ARBA" id="ARBA00022448"/>
    </source>
</evidence>
<evidence type="ECO:0000313" key="5">
    <source>
        <dbReference type="EMBL" id="QDO91079.1"/>
    </source>
</evidence>